<evidence type="ECO:0000313" key="20">
    <source>
        <dbReference type="EMBL" id="KAK7112535.1"/>
    </source>
</evidence>
<evidence type="ECO:0000256" key="3">
    <source>
        <dbReference type="ARBA" id="ARBA00022527"/>
    </source>
</evidence>
<evidence type="ECO:0000256" key="9">
    <source>
        <dbReference type="ARBA" id="ARBA00022777"/>
    </source>
</evidence>
<dbReference type="InterPro" id="IPR000333">
    <property type="entry name" value="TGFB_receptor"/>
</dbReference>
<dbReference type="GO" id="GO:0004675">
    <property type="term" value="F:transmembrane receptor protein serine/threonine kinase activity"/>
    <property type="evidence" value="ECO:0007669"/>
    <property type="project" value="UniProtKB-EC"/>
</dbReference>
<keyword evidence="4 16" id="KW-0808">Transferase</keyword>
<dbReference type="PRINTS" id="PR00653">
    <property type="entry name" value="ACTIVIN2R"/>
</dbReference>
<keyword evidence="6 16" id="KW-0479">Metal-binding</keyword>
<dbReference type="Gene3D" id="1.10.510.10">
    <property type="entry name" value="Transferase(Phosphotransferase) domain 1"/>
    <property type="match status" value="1"/>
</dbReference>
<dbReference type="AlphaFoldDB" id="A0AAN9GMY9"/>
<comment type="cofactor">
    <cofactor evidence="16">
        <name>Mg(2+)</name>
        <dbReference type="ChEBI" id="CHEBI:18420"/>
    </cofactor>
    <cofactor evidence="16">
        <name>Mn(2+)</name>
        <dbReference type="ChEBI" id="CHEBI:29035"/>
    </cofactor>
</comment>
<dbReference type="InterPro" id="IPR045860">
    <property type="entry name" value="Snake_toxin-like_sf"/>
</dbReference>
<dbReference type="InterPro" id="IPR011009">
    <property type="entry name" value="Kinase-like_dom_sf"/>
</dbReference>
<evidence type="ECO:0000259" key="18">
    <source>
        <dbReference type="PROSITE" id="PS50011"/>
    </source>
</evidence>
<dbReference type="PROSITE" id="PS00107">
    <property type="entry name" value="PROTEIN_KINASE_ATP"/>
    <property type="match status" value="1"/>
</dbReference>
<dbReference type="GO" id="GO:0005524">
    <property type="term" value="F:ATP binding"/>
    <property type="evidence" value="ECO:0007669"/>
    <property type="project" value="UniProtKB-UniRule"/>
</dbReference>
<comment type="caution">
    <text evidence="20">The sequence shown here is derived from an EMBL/GenBank/DDBJ whole genome shotgun (WGS) entry which is preliminary data.</text>
</comment>
<evidence type="ECO:0000256" key="17">
    <source>
        <dbReference type="SAM" id="SignalP"/>
    </source>
</evidence>
<keyword evidence="14 16" id="KW-0675">Receptor</keyword>
<dbReference type="GO" id="GO:0043235">
    <property type="term" value="C:receptor complex"/>
    <property type="evidence" value="ECO:0007669"/>
    <property type="project" value="TreeGrafter"/>
</dbReference>
<dbReference type="SUPFAM" id="SSF57302">
    <property type="entry name" value="Snake toxin-like"/>
    <property type="match status" value="1"/>
</dbReference>
<dbReference type="PANTHER" id="PTHR23255:SF68">
    <property type="entry name" value="RECEPTOR PROTEIN SERINE_THREONINE KINASE"/>
    <property type="match status" value="1"/>
</dbReference>
<dbReference type="FunFam" id="3.30.200.20:FF:000055">
    <property type="entry name" value="Receptor protein serine/threonine kinase"/>
    <property type="match status" value="1"/>
</dbReference>
<dbReference type="PROSITE" id="PS00108">
    <property type="entry name" value="PROTEIN_KINASE_ST"/>
    <property type="match status" value="1"/>
</dbReference>
<evidence type="ECO:0000313" key="21">
    <source>
        <dbReference type="Proteomes" id="UP001374579"/>
    </source>
</evidence>
<keyword evidence="5 16" id="KW-0812">Transmembrane</keyword>
<evidence type="ECO:0000256" key="2">
    <source>
        <dbReference type="ARBA" id="ARBA00009605"/>
    </source>
</evidence>
<evidence type="ECO:0000256" key="13">
    <source>
        <dbReference type="ARBA" id="ARBA00023136"/>
    </source>
</evidence>
<keyword evidence="3 16" id="KW-0723">Serine/threonine-protein kinase</keyword>
<feature type="domain" description="GS" evidence="19">
    <location>
        <begin position="189"/>
        <end position="218"/>
    </location>
</feature>
<dbReference type="InterPro" id="IPR001245">
    <property type="entry name" value="Ser-Thr/Tyr_kinase_cat_dom"/>
</dbReference>
<keyword evidence="21" id="KW-1185">Reference proteome</keyword>
<dbReference type="Gene3D" id="2.10.60.10">
    <property type="entry name" value="CD59"/>
    <property type="match status" value="1"/>
</dbReference>
<dbReference type="SUPFAM" id="SSF56112">
    <property type="entry name" value="Protein kinase-like (PK-like)"/>
    <property type="match status" value="1"/>
</dbReference>
<dbReference type="SMART" id="SM00220">
    <property type="entry name" value="S_TKc"/>
    <property type="match status" value="1"/>
</dbReference>
<dbReference type="CDD" id="cd23532">
    <property type="entry name" value="TFP_LU_ECD_BMPR1"/>
    <property type="match status" value="1"/>
</dbReference>
<keyword evidence="11 16" id="KW-0460">Magnesium</keyword>
<keyword evidence="10 15" id="KW-0067">ATP-binding</keyword>
<dbReference type="PROSITE" id="PS51256">
    <property type="entry name" value="GS"/>
    <property type="match status" value="1"/>
</dbReference>
<dbReference type="Gene3D" id="3.30.200.20">
    <property type="entry name" value="Phosphorylase Kinase, domain 1"/>
    <property type="match status" value="1"/>
</dbReference>
<evidence type="ECO:0000256" key="14">
    <source>
        <dbReference type="ARBA" id="ARBA00023170"/>
    </source>
</evidence>
<name>A0AAN9GMY9_9CAEN</name>
<dbReference type="PANTHER" id="PTHR23255">
    <property type="entry name" value="TRANSFORMING GROWTH FACTOR-BETA RECEPTOR TYPE I AND II"/>
    <property type="match status" value="1"/>
</dbReference>
<comment type="subcellular location">
    <subcellularLocation>
        <location evidence="1 16">Membrane</location>
        <topology evidence="1 16">Single-pass type I membrane protein</topology>
    </subcellularLocation>
</comment>
<dbReference type="Proteomes" id="UP001374579">
    <property type="component" value="Unassembled WGS sequence"/>
</dbReference>
<sequence>MAAIELQRKCKTLSVLSVIAIVLQLVKEGHGMECYCQPCPETSFNNSCTLQHESKCFAAVTVRYFDDVILEEKTFGCLPPEESSLMQCKGNIVPHQIPKAIECCSNGDRCNQFLRPVLIERSTTRAPEQEIPKKYENMTQIALLVSVTVCLIILIITSTFVYLRYRRRELQRRHLLAEAENETFISAQDTLNDLIEQSQSSGSGSGLPLLVQRTIAKQIHLVRSIGKGRYGEVWKGKWRGENVAVKIFFTTEEASWFRETELYQTVLLRHENILGFIAADIKGTGSWTQLFLITDHHEYGSLHDYLQSRVLTMTEMLMLTHSAICGLAHLHIEIFGTRGKPAIAHRDIKSKNILVKKNGTCCIADLGLAVRYISESNEVDVAPNPRQGTKRYMAPEVLEMLLNVNNFDSFKQADMYAYGLVMWEIAHCCTVAGVTEEYQVPFYNCLPHDPSFEDVRKVVSVDRVRPDIPLHWLEDQVMKVVVKVMAECWSGNPAARLTALRVKKTLGRLVEVNASLTHTVKS</sequence>
<dbReference type="GO" id="GO:0046872">
    <property type="term" value="F:metal ion binding"/>
    <property type="evidence" value="ECO:0007669"/>
    <property type="project" value="UniProtKB-KW"/>
</dbReference>
<evidence type="ECO:0000256" key="12">
    <source>
        <dbReference type="ARBA" id="ARBA00022989"/>
    </source>
</evidence>
<dbReference type="GO" id="GO:0071363">
    <property type="term" value="P:cellular response to growth factor stimulus"/>
    <property type="evidence" value="ECO:0007669"/>
    <property type="project" value="TreeGrafter"/>
</dbReference>
<feature type="chain" id="PRO_5042990205" description="Serine/threonine-protein kinase receptor" evidence="17">
    <location>
        <begin position="32"/>
        <end position="522"/>
    </location>
</feature>
<evidence type="ECO:0000256" key="7">
    <source>
        <dbReference type="ARBA" id="ARBA00022729"/>
    </source>
</evidence>
<protein>
    <recommendedName>
        <fullName evidence="16">Serine/threonine-protein kinase receptor</fullName>
        <ecNumber evidence="16">2.7.11.30</ecNumber>
    </recommendedName>
</protein>
<dbReference type="Pfam" id="PF01064">
    <property type="entry name" value="Activin_recp"/>
    <property type="match status" value="1"/>
</dbReference>
<dbReference type="FunFam" id="1.10.510.10:FF:000018">
    <property type="entry name" value="Receptor protein serine/threonine kinase"/>
    <property type="match status" value="1"/>
</dbReference>
<evidence type="ECO:0000256" key="4">
    <source>
        <dbReference type="ARBA" id="ARBA00022679"/>
    </source>
</evidence>
<organism evidence="20 21">
    <name type="scientific">Littorina saxatilis</name>
    <dbReference type="NCBI Taxonomy" id="31220"/>
    <lineage>
        <taxon>Eukaryota</taxon>
        <taxon>Metazoa</taxon>
        <taxon>Spiralia</taxon>
        <taxon>Lophotrochozoa</taxon>
        <taxon>Mollusca</taxon>
        <taxon>Gastropoda</taxon>
        <taxon>Caenogastropoda</taxon>
        <taxon>Littorinimorpha</taxon>
        <taxon>Littorinoidea</taxon>
        <taxon>Littorinidae</taxon>
        <taxon>Littorina</taxon>
    </lineage>
</organism>
<feature type="domain" description="Protein kinase" evidence="18">
    <location>
        <begin position="219"/>
        <end position="509"/>
    </location>
</feature>
<evidence type="ECO:0000256" key="6">
    <source>
        <dbReference type="ARBA" id="ARBA00022723"/>
    </source>
</evidence>
<evidence type="ECO:0000256" key="10">
    <source>
        <dbReference type="ARBA" id="ARBA00022840"/>
    </source>
</evidence>
<evidence type="ECO:0000259" key="19">
    <source>
        <dbReference type="PROSITE" id="PS51256"/>
    </source>
</evidence>
<keyword evidence="13 16" id="KW-0472">Membrane</keyword>
<dbReference type="EC" id="2.7.11.30" evidence="16"/>
<keyword evidence="7 17" id="KW-0732">Signal</keyword>
<comment type="catalytic activity">
    <reaction evidence="16">
        <text>L-threonyl-[receptor-protein] + ATP = O-phospho-L-threonyl-[receptor-protein] + ADP + H(+)</text>
        <dbReference type="Rhea" id="RHEA:44880"/>
        <dbReference type="Rhea" id="RHEA-COMP:11024"/>
        <dbReference type="Rhea" id="RHEA-COMP:11025"/>
        <dbReference type="ChEBI" id="CHEBI:15378"/>
        <dbReference type="ChEBI" id="CHEBI:30013"/>
        <dbReference type="ChEBI" id="CHEBI:30616"/>
        <dbReference type="ChEBI" id="CHEBI:61977"/>
        <dbReference type="ChEBI" id="CHEBI:456216"/>
        <dbReference type="EC" id="2.7.11.30"/>
    </reaction>
</comment>
<dbReference type="EMBL" id="JBAMIC010000002">
    <property type="protein sequence ID" value="KAK7112535.1"/>
    <property type="molecule type" value="Genomic_DNA"/>
</dbReference>
<dbReference type="InterPro" id="IPR000719">
    <property type="entry name" value="Prot_kinase_dom"/>
</dbReference>
<proteinExistence type="inferred from homology"/>
<dbReference type="FunFam" id="2.10.60.10:FF:000021">
    <property type="entry name" value="Receptor protein serine/threonine kinase"/>
    <property type="match status" value="1"/>
</dbReference>
<accession>A0AAN9GMY9</accession>
<dbReference type="GO" id="GO:0005886">
    <property type="term" value="C:plasma membrane"/>
    <property type="evidence" value="ECO:0007669"/>
    <property type="project" value="TreeGrafter"/>
</dbReference>
<keyword evidence="16" id="KW-0464">Manganese</keyword>
<evidence type="ECO:0000256" key="11">
    <source>
        <dbReference type="ARBA" id="ARBA00022842"/>
    </source>
</evidence>
<evidence type="ECO:0000256" key="5">
    <source>
        <dbReference type="ARBA" id="ARBA00022692"/>
    </source>
</evidence>
<feature type="transmembrane region" description="Helical" evidence="16">
    <location>
        <begin position="141"/>
        <end position="163"/>
    </location>
</feature>
<reference evidence="20 21" key="1">
    <citation type="submission" date="2024-02" db="EMBL/GenBank/DDBJ databases">
        <title>Chromosome-scale genome assembly of the rough periwinkle Littorina saxatilis.</title>
        <authorList>
            <person name="De Jode A."/>
            <person name="Faria R."/>
            <person name="Formenti G."/>
            <person name="Sims Y."/>
            <person name="Smith T.P."/>
            <person name="Tracey A."/>
            <person name="Wood J.M.D."/>
            <person name="Zagrodzka Z.B."/>
            <person name="Johannesson K."/>
            <person name="Butlin R.K."/>
            <person name="Leder E.H."/>
        </authorList>
    </citation>
    <scope>NUCLEOTIDE SEQUENCE [LARGE SCALE GENOMIC DNA]</scope>
    <source>
        <strain evidence="20">Snail1</strain>
        <tissue evidence="20">Muscle</tissue>
    </source>
</reference>
<feature type="signal peptide" evidence="17">
    <location>
        <begin position="1"/>
        <end position="31"/>
    </location>
</feature>
<keyword evidence="9 16" id="KW-0418">Kinase</keyword>
<dbReference type="Pfam" id="PF08515">
    <property type="entry name" value="TGF_beta_GS"/>
    <property type="match status" value="1"/>
</dbReference>
<keyword evidence="8 15" id="KW-0547">Nucleotide-binding</keyword>
<evidence type="ECO:0000256" key="1">
    <source>
        <dbReference type="ARBA" id="ARBA00004479"/>
    </source>
</evidence>
<dbReference type="InterPro" id="IPR000472">
    <property type="entry name" value="Activin_recp"/>
</dbReference>
<evidence type="ECO:0000256" key="8">
    <source>
        <dbReference type="ARBA" id="ARBA00022741"/>
    </source>
</evidence>
<dbReference type="PROSITE" id="PS50011">
    <property type="entry name" value="PROTEIN_KINASE_DOM"/>
    <property type="match status" value="1"/>
</dbReference>
<dbReference type="InterPro" id="IPR017441">
    <property type="entry name" value="Protein_kinase_ATP_BS"/>
</dbReference>
<feature type="binding site" evidence="15">
    <location>
        <position position="246"/>
    </location>
    <ligand>
        <name>ATP</name>
        <dbReference type="ChEBI" id="CHEBI:30616"/>
    </ligand>
</feature>
<comment type="similarity">
    <text evidence="2 16">Belongs to the protein kinase superfamily. TKL Ser/Thr protein kinase family. TGFB receptor subfamily.</text>
</comment>
<keyword evidence="12 16" id="KW-1133">Transmembrane helix</keyword>
<evidence type="ECO:0000256" key="15">
    <source>
        <dbReference type="PROSITE-ProRule" id="PRU10141"/>
    </source>
</evidence>
<evidence type="ECO:0000256" key="16">
    <source>
        <dbReference type="RuleBase" id="RU361271"/>
    </source>
</evidence>
<dbReference type="SMART" id="SM00467">
    <property type="entry name" value="GS"/>
    <property type="match status" value="1"/>
</dbReference>
<dbReference type="Pfam" id="PF07714">
    <property type="entry name" value="PK_Tyr_Ser-Thr"/>
    <property type="match status" value="1"/>
</dbReference>
<dbReference type="InterPro" id="IPR008271">
    <property type="entry name" value="Ser/Thr_kinase_AS"/>
</dbReference>
<dbReference type="InterPro" id="IPR003605">
    <property type="entry name" value="GS_dom"/>
</dbReference>
<gene>
    <name evidence="20" type="ORF">V1264_011981</name>
</gene>